<evidence type="ECO:0000256" key="4">
    <source>
        <dbReference type="ARBA" id="ARBA00023163"/>
    </source>
</evidence>
<dbReference type="PANTHER" id="PTHR47338:SF5">
    <property type="entry name" value="ZN(II)2CYS6 TRANSCRIPTION FACTOR (EUROFUNG)"/>
    <property type="match status" value="1"/>
</dbReference>
<feature type="compositionally biased region" description="Polar residues" evidence="6">
    <location>
        <begin position="339"/>
        <end position="348"/>
    </location>
</feature>
<reference evidence="7" key="1">
    <citation type="journal article" date="2017" name="Mycologia">
        <title>Fusarium algeriense, sp. nov., a novel toxigenic crown rot pathogen of durum wheat from Algeria is nested in the Fusarium burgessii species complex.</title>
        <authorList>
            <person name="Laraba I."/>
            <person name="Keddad A."/>
            <person name="Boureghda H."/>
            <person name="Abdallah N."/>
            <person name="Vaughan M.M."/>
            <person name="Proctor R.H."/>
            <person name="Busman M."/>
            <person name="O'Donnell K."/>
        </authorList>
    </citation>
    <scope>NUCLEOTIDE SEQUENCE</scope>
    <source>
        <strain evidence="7">NRRL 25174</strain>
    </source>
</reference>
<evidence type="ECO:0000256" key="3">
    <source>
        <dbReference type="ARBA" id="ARBA00023015"/>
    </source>
</evidence>
<dbReference type="PANTHER" id="PTHR47338">
    <property type="entry name" value="ZN(II)2CYS6 TRANSCRIPTION FACTOR (EUROFUNG)-RELATED"/>
    <property type="match status" value="1"/>
</dbReference>
<keyword evidence="2" id="KW-0479">Metal-binding</keyword>
<evidence type="ECO:0000256" key="2">
    <source>
        <dbReference type="ARBA" id="ARBA00022723"/>
    </source>
</evidence>
<dbReference type="GO" id="GO:0005634">
    <property type="term" value="C:nucleus"/>
    <property type="evidence" value="ECO:0007669"/>
    <property type="project" value="UniProtKB-SubCell"/>
</dbReference>
<keyword evidence="4" id="KW-0804">Transcription</keyword>
<comment type="caution">
    <text evidence="7">The sequence shown here is derived from an EMBL/GenBank/DDBJ whole genome shotgun (WGS) entry which is preliminary data.</text>
</comment>
<keyword evidence="8" id="KW-1185">Reference proteome</keyword>
<evidence type="ECO:0000256" key="1">
    <source>
        <dbReference type="ARBA" id="ARBA00004123"/>
    </source>
</evidence>
<accession>A0A9P5E190</accession>
<organism evidence="7 8">
    <name type="scientific">Fusarium beomiforme</name>
    <dbReference type="NCBI Taxonomy" id="44412"/>
    <lineage>
        <taxon>Eukaryota</taxon>
        <taxon>Fungi</taxon>
        <taxon>Dikarya</taxon>
        <taxon>Ascomycota</taxon>
        <taxon>Pezizomycotina</taxon>
        <taxon>Sordariomycetes</taxon>
        <taxon>Hypocreomycetidae</taxon>
        <taxon>Hypocreales</taxon>
        <taxon>Nectriaceae</taxon>
        <taxon>Fusarium</taxon>
        <taxon>Fusarium burgessii species complex</taxon>
    </lineage>
</organism>
<dbReference type="CDD" id="cd12148">
    <property type="entry name" value="fungal_TF_MHR"/>
    <property type="match status" value="1"/>
</dbReference>
<comment type="subcellular location">
    <subcellularLocation>
        <location evidence="1">Nucleus</location>
    </subcellularLocation>
</comment>
<keyword evidence="5" id="KW-0539">Nucleus</keyword>
<sequence length="417" mass="46793">MYNCFILDRLMSYGMDRPLGIASEGMLIQLPCSEMAFDLSLDVRTGLLHPQESQNQSHINNDSTLSRFVKLAEVWGEISRYSAMGGWLQETHPPWDPRSTFFKLREKLMAFNRDLPDTFTLSRQNYYRHENHQAANTYVSLHMLASVCQIILNRECLPFLPLRYLGPQGPLDTNKLTPGLRPDGFWEENADNVFQASRNIIELVGLCKEKLPLSSLTVFSLWLVGFMAVYAQHFPHMDVKERLRSRKATGPCTGENLSALEHGHAGTARQALRRAVTYLPSAQRYLENLEAIDRCFTQAKNLTHGSLSLRLGEAGHGIEPNTYGQEAYDTHHKIKGSLLTSPQLSNSPMPMLEEPPKATQPMSKSQLSLPRVDEESSAMDAPNLLVGDIGILESQRMSSVLKDLEAFSGAGSLRVVF</sequence>
<gene>
    <name evidence="7" type="ORF">FBEOM_1062</name>
</gene>
<feature type="region of interest" description="Disordered" evidence="6">
    <location>
        <begin position="339"/>
        <end position="377"/>
    </location>
</feature>
<dbReference type="EMBL" id="PVQB02000036">
    <property type="protein sequence ID" value="KAF4344982.1"/>
    <property type="molecule type" value="Genomic_DNA"/>
</dbReference>
<evidence type="ECO:0000256" key="6">
    <source>
        <dbReference type="SAM" id="MobiDB-lite"/>
    </source>
</evidence>
<dbReference type="AlphaFoldDB" id="A0A9P5E190"/>
<keyword evidence="3" id="KW-0805">Transcription regulation</keyword>
<dbReference type="InterPro" id="IPR050815">
    <property type="entry name" value="TF_fung"/>
</dbReference>
<dbReference type="Proteomes" id="UP000730481">
    <property type="component" value="Unassembled WGS sequence"/>
</dbReference>
<dbReference type="OrthoDB" id="5370478at2759"/>
<protein>
    <submittedName>
        <fullName evidence="7">Transcriptional regulatory</fullName>
    </submittedName>
</protein>
<reference evidence="7" key="2">
    <citation type="submission" date="2020-02" db="EMBL/GenBank/DDBJ databases">
        <title>Identification and distribution of gene clusters putatively required for synthesis of sphingolipid metabolism inhibitors in phylogenetically diverse species of the filamentous fungus Fusarium.</title>
        <authorList>
            <person name="Kim H.-S."/>
            <person name="Busman M."/>
            <person name="Brown D.W."/>
            <person name="Divon H."/>
            <person name="Uhlig S."/>
            <person name="Proctor R.H."/>
        </authorList>
    </citation>
    <scope>NUCLEOTIDE SEQUENCE</scope>
    <source>
        <strain evidence="7">NRRL 25174</strain>
    </source>
</reference>
<evidence type="ECO:0000313" key="7">
    <source>
        <dbReference type="EMBL" id="KAF4344982.1"/>
    </source>
</evidence>
<name>A0A9P5E190_9HYPO</name>
<dbReference type="GO" id="GO:0046872">
    <property type="term" value="F:metal ion binding"/>
    <property type="evidence" value="ECO:0007669"/>
    <property type="project" value="UniProtKB-KW"/>
</dbReference>
<evidence type="ECO:0000313" key="8">
    <source>
        <dbReference type="Proteomes" id="UP000730481"/>
    </source>
</evidence>
<evidence type="ECO:0000256" key="5">
    <source>
        <dbReference type="ARBA" id="ARBA00023242"/>
    </source>
</evidence>
<dbReference type="GO" id="GO:0000981">
    <property type="term" value="F:DNA-binding transcription factor activity, RNA polymerase II-specific"/>
    <property type="evidence" value="ECO:0007669"/>
    <property type="project" value="InterPro"/>
</dbReference>
<proteinExistence type="predicted"/>